<protein>
    <submittedName>
        <fullName evidence="1">Uncharacterized protein</fullName>
    </submittedName>
</protein>
<evidence type="ECO:0000313" key="1">
    <source>
        <dbReference type="EMBL" id="JAD84080.1"/>
    </source>
</evidence>
<dbReference type="EMBL" id="GBRH01213815">
    <property type="protein sequence ID" value="JAD84080.1"/>
    <property type="molecule type" value="Transcribed_RNA"/>
</dbReference>
<accession>A0A0A9DEL1</accession>
<reference evidence="1" key="2">
    <citation type="journal article" date="2015" name="Data Brief">
        <title>Shoot transcriptome of the giant reed, Arundo donax.</title>
        <authorList>
            <person name="Barrero R.A."/>
            <person name="Guerrero F.D."/>
            <person name="Moolhuijzen P."/>
            <person name="Goolsby J.A."/>
            <person name="Tidwell J."/>
            <person name="Bellgard S.E."/>
            <person name="Bellgard M.I."/>
        </authorList>
    </citation>
    <scope>NUCLEOTIDE SEQUENCE</scope>
    <source>
        <tissue evidence="1">Shoot tissue taken approximately 20 cm above the soil surface</tissue>
    </source>
</reference>
<sequence length="82" mass="9473">MITVRRHTSILSWSISEVCADWGIKGSRNFYICPYIDKIHCTLSCFSRVTRMEQHPLTYEASKMRSPPWIRMNSSQGCKSSA</sequence>
<organism evidence="1">
    <name type="scientific">Arundo donax</name>
    <name type="common">Giant reed</name>
    <name type="synonym">Donax arundinaceus</name>
    <dbReference type="NCBI Taxonomy" id="35708"/>
    <lineage>
        <taxon>Eukaryota</taxon>
        <taxon>Viridiplantae</taxon>
        <taxon>Streptophyta</taxon>
        <taxon>Embryophyta</taxon>
        <taxon>Tracheophyta</taxon>
        <taxon>Spermatophyta</taxon>
        <taxon>Magnoliopsida</taxon>
        <taxon>Liliopsida</taxon>
        <taxon>Poales</taxon>
        <taxon>Poaceae</taxon>
        <taxon>PACMAD clade</taxon>
        <taxon>Arundinoideae</taxon>
        <taxon>Arundineae</taxon>
        <taxon>Arundo</taxon>
    </lineage>
</organism>
<name>A0A0A9DEL1_ARUDO</name>
<dbReference type="AlphaFoldDB" id="A0A0A9DEL1"/>
<reference evidence="1" key="1">
    <citation type="submission" date="2014-09" db="EMBL/GenBank/DDBJ databases">
        <authorList>
            <person name="Magalhaes I.L.F."/>
            <person name="Oliveira U."/>
            <person name="Santos F.R."/>
            <person name="Vidigal T.H.D.A."/>
            <person name="Brescovit A.D."/>
            <person name="Santos A.J."/>
        </authorList>
    </citation>
    <scope>NUCLEOTIDE SEQUENCE</scope>
    <source>
        <tissue evidence="1">Shoot tissue taken approximately 20 cm above the soil surface</tissue>
    </source>
</reference>
<proteinExistence type="predicted"/>